<dbReference type="EMBL" id="JAPDVD010000002">
    <property type="protein sequence ID" value="MCW4138893.1"/>
    <property type="molecule type" value="Genomic_DNA"/>
</dbReference>
<comment type="caution">
    <text evidence="2">The sequence shown here is derived from an EMBL/GenBank/DDBJ whole genome shotgun (WGS) entry which is preliminary data.</text>
</comment>
<evidence type="ECO:0000313" key="2">
    <source>
        <dbReference type="EMBL" id="MCW4138893.1"/>
    </source>
</evidence>
<dbReference type="Proteomes" id="UP001208620">
    <property type="component" value="Unassembled WGS sequence"/>
</dbReference>
<dbReference type="RefSeq" id="WP_264949583.1">
    <property type="nucleotide sequence ID" value="NZ_JAPDVD010000002.1"/>
</dbReference>
<reference evidence="2" key="1">
    <citation type="submission" date="2022-11" db="EMBL/GenBank/DDBJ databases">
        <title>Genomic repertoires linked with pathogenic potency of arthritogenic Prevotella copri isolated from the gut of rheumatoid arthritis patients.</title>
        <authorList>
            <person name="Nii T."/>
            <person name="Maeda Y."/>
            <person name="Motooka D."/>
            <person name="Naito M."/>
            <person name="Matsumoto Y."/>
            <person name="Ogawa T."/>
            <person name="Oguro-Igashira E."/>
            <person name="Kishikawa T."/>
            <person name="Yamashita M."/>
            <person name="Koizumi S."/>
            <person name="Kurakawa T."/>
            <person name="Okumura R."/>
            <person name="Kayama H."/>
            <person name="Murakami M."/>
            <person name="Sakaguchi T."/>
            <person name="Das B."/>
            <person name="Nakamura S."/>
            <person name="Okada Y."/>
            <person name="Kumanogoh A."/>
            <person name="Takeda K."/>
        </authorList>
    </citation>
    <scope>NUCLEOTIDE SEQUENCE</scope>
    <source>
        <strain evidence="2">H105_2-2</strain>
    </source>
</reference>
<sequence>MSVLATLSQLVTSYTITSEQIIIRKGLVARTTHYIELYRVVDYEQRQNLLQLLVGIKTVIILSRDRTNGCLKLVGIKARKDIVGEIRRRVEFNKRKKGIYEITN</sequence>
<dbReference type="InterPro" id="IPR005182">
    <property type="entry name" value="YdbS-like_PH"/>
</dbReference>
<feature type="domain" description="YdbS-like PH" evidence="1">
    <location>
        <begin position="12"/>
        <end position="71"/>
    </location>
</feature>
<proteinExistence type="predicted"/>
<protein>
    <submittedName>
        <fullName evidence="2">PH domain-containing protein</fullName>
    </submittedName>
</protein>
<evidence type="ECO:0000259" key="1">
    <source>
        <dbReference type="Pfam" id="PF03703"/>
    </source>
</evidence>
<dbReference type="Pfam" id="PF03703">
    <property type="entry name" value="bPH_2"/>
    <property type="match status" value="1"/>
</dbReference>
<dbReference type="AlphaFoldDB" id="A0AAW5UMP0"/>
<gene>
    <name evidence="2" type="ORF">ONT01_14185</name>
</gene>
<accession>A0AAW5UMP0</accession>
<name>A0AAW5UMP0_9BACT</name>
<evidence type="ECO:0000313" key="3">
    <source>
        <dbReference type="Proteomes" id="UP001208620"/>
    </source>
</evidence>
<organism evidence="2 3">
    <name type="scientific">Segatella copri</name>
    <dbReference type="NCBI Taxonomy" id="165179"/>
    <lineage>
        <taxon>Bacteria</taxon>
        <taxon>Pseudomonadati</taxon>
        <taxon>Bacteroidota</taxon>
        <taxon>Bacteroidia</taxon>
        <taxon>Bacteroidales</taxon>
        <taxon>Prevotellaceae</taxon>
        <taxon>Segatella</taxon>
    </lineage>
</organism>